<dbReference type="RefSeq" id="WP_166277019.1">
    <property type="nucleotide sequence ID" value="NZ_JAANNP010000001.1"/>
</dbReference>
<accession>A0ABX0GT94</accession>
<sequence length="221" mass="22644">MDATGTTTAGPGAPEQGAALPGSDVPEPGAPVTLLPTGRADLLTGRLVTWSADSGLTAVDAVADVSPHGAEGICGEQVWASVRTAATNSLLALTATAAPADGPHQVRLCGRVLAREPRRDAVRAPAQLHVTLTVGSGAFPECAGHTLDVSRTGCRVALDLTDQLRPGQPVRAAITLHGSAFTVATRVERVEPSGRVVALRFLDVPGEAAEALDRLAFQSLR</sequence>
<evidence type="ECO:0000313" key="4">
    <source>
        <dbReference type="Proteomes" id="UP000800981"/>
    </source>
</evidence>
<reference evidence="3 4" key="1">
    <citation type="submission" date="2020-03" db="EMBL/GenBank/DDBJ databases">
        <title>Two novel Motilibacter sp.</title>
        <authorList>
            <person name="Liu S."/>
        </authorList>
    </citation>
    <scope>NUCLEOTIDE SEQUENCE [LARGE SCALE GENOMIC DNA]</scope>
    <source>
        <strain evidence="3 4">E257</strain>
    </source>
</reference>
<dbReference type="EMBL" id="JAANNP010000001">
    <property type="protein sequence ID" value="NHC12558.1"/>
    <property type="molecule type" value="Genomic_DNA"/>
</dbReference>
<dbReference type="InterPro" id="IPR009875">
    <property type="entry name" value="PilZ_domain"/>
</dbReference>
<feature type="domain" description="PilZ" evidence="2">
    <location>
        <begin position="118"/>
        <end position="218"/>
    </location>
</feature>
<dbReference type="SUPFAM" id="SSF141371">
    <property type="entry name" value="PilZ domain-like"/>
    <property type="match status" value="1"/>
</dbReference>
<feature type="region of interest" description="Disordered" evidence="1">
    <location>
        <begin position="1"/>
        <end position="31"/>
    </location>
</feature>
<feature type="compositionally biased region" description="Low complexity" evidence="1">
    <location>
        <begin position="1"/>
        <end position="22"/>
    </location>
</feature>
<dbReference type="Gene3D" id="2.40.10.220">
    <property type="entry name" value="predicted glycosyltransferase like domains"/>
    <property type="match status" value="1"/>
</dbReference>
<comment type="caution">
    <text evidence="3">The sequence shown here is derived from an EMBL/GenBank/DDBJ whole genome shotgun (WGS) entry which is preliminary data.</text>
</comment>
<dbReference type="Pfam" id="PF07238">
    <property type="entry name" value="PilZ"/>
    <property type="match status" value="1"/>
</dbReference>
<organism evidence="3 4">
    <name type="scientific">Motilibacter deserti</name>
    <dbReference type="NCBI Taxonomy" id="2714956"/>
    <lineage>
        <taxon>Bacteria</taxon>
        <taxon>Bacillati</taxon>
        <taxon>Actinomycetota</taxon>
        <taxon>Actinomycetes</taxon>
        <taxon>Motilibacterales</taxon>
        <taxon>Motilibacteraceae</taxon>
        <taxon>Motilibacter</taxon>
    </lineage>
</organism>
<evidence type="ECO:0000256" key="1">
    <source>
        <dbReference type="SAM" id="MobiDB-lite"/>
    </source>
</evidence>
<evidence type="ECO:0000259" key="2">
    <source>
        <dbReference type="Pfam" id="PF07238"/>
    </source>
</evidence>
<proteinExistence type="predicted"/>
<dbReference type="Proteomes" id="UP000800981">
    <property type="component" value="Unassembled WGS sequence"/>
</dbReference>
<name>A0ABX0GT94_9ACTN</name>
<gene>
    <name evidence="3" type="ORF">G9H71_02015</name>
</gene>
<protein>
    <submittedName>
        <fullName evidence="3">PilZ domain-containing protein</fullName>
    </submittedName>
</protein>
<keyword evidence="4" id="KW-1185">Reference proteome</keyword>
<evidence type="ECO:0000313" key="3">
    <source>
        <dbReference type="EMBL" id="NHC12558.1"/>
    </source>
</evidence>